<dbReference type="AlphaFoldDB" id="A0ABD3K0M1"/>
<feature type="compositionally biased region" description="Basic and acidic residues" evidence="1">
    <location>
        <begin position="1"/>
        <end position="11"/>
    </location>
</feature>
<evidence type="ECO:0000313" key="3">
    <source>
        <dbReference type="Proteomes" id="UP001634007"/>
    </source>
</evidence>
<gene>
    <name evidence="2" type="ORF">ACJRO7_022365</name>
</gene>
<dbReference type="EMBL" id="JBJKBG010000006">
    <property type="protein sequence ID" value="KAL3732828.1"/>
    <property type="molecule type" value="Genomic_DNA"/>
</dbReference>
<feature type="region of interest" description="Disordered" evidence="1">
    <location>
        <begin position="1"/>
        <end position="37"/>
    </location>
</feature>
<evidence type="ECO:0000256" key="1">
    <source>
        <dbReference type="SAM" id="MobiDB-lite"/>
    </source>
</evidence>
<protein>
    <submittedName>
        <fullName evidence="2">Uncharacterized protein</fullName>
    </submittedName>
</protein>
<proteinExistence type="predicted"/>
<feature type="compositionally biased region" description="Pro residues" evidence="1">
    <location>
        <begin position="14"/>
        <end position="26"/>
    </location>
</feature>
<comment type="caution">
    <text evidence="2">The sequence shown here is derived from an EMBL/GenBank/DDBJ whole genome shotgun (WGS) entry which is preliminary data.</text>
</comment>
<dbReference type="PANTHER" id="PTHR36324:SF1">
    <property type="entry name" value="OS09G0460100 PROTEIN"/>
    <property type="match status" value="1"/>
</dbReference>
<organism evidence="2 3">
    <name type="scientific">Eucalyptus globulus</name>
    <name type="common">Tasmanian blue gum</name>
    <dbReference type="NCBI Taxonomy" id="34317"/>
    <lineage>
        <taxon>Eukaryota</taxon>
        <taxon>Viridiplantae</taxon>
        <taxon>Streptophyta</taxon>
        <taxon>Embryophyta</taxon>
        <taxon>Tracheophyta</taxon>
        <taxon>Spermatophyta</taxon>
        <taxon>Magnoliopsida</taxon>
        <taxon>eudicotyledons</taxon>
        <taxon>Gunneridae</taxon>
        <taxon>Pentapetalae</taxon>
        <taxon>rosids</taxon>
        <taxon>malvids</taxon>
        <taxon>Myrtales</taxon>
        <taxon>Myrtaceae</taxon>
        <taxon>Myrtoideae</taxon>
        <taxon>Eucalypteae</taxon>
        <taxon>Eucalyptus</taxon>
    </lineage>
</organism>
<dbReference type="PANTHER" id="PTHR36324">
    <property type="entry name" value="OS09G0460100 PROTEIN"/>
    <property type="match status" value="1"/>
</dbReference>
<name>A0ABD3K0M1_EUCGL</name>
<accession>A0ABD3K0M1</accession>
<reference evidence="2 3" key="1">
    <citation type="submission" date="2024-11" db="EMBL/GenBank/DDBJ databases">
        <title>Chromosome-level genome assembly of Eucalyptus globulus Labill. provides insights into its genome evolution.</title>
        <authorList>
            <person name="Li X."/>
        </authorList>
    </citation>
    <scope>NUCLEOTIDE SEQUENCE [LARGE SCALE GENOMIC DNA]</scope>
    <source>
        <strain evidence="2">CL2024</strain>
        <tissue evidence="2">Fresh tender leaves</tissue>
    </source>
</reference>
<feature type="region of interest" description="Disordered" evidence="1">
    <location>
        <begin position="69"/>
        <end position="88"/>
    </location>
</feature>
<dbReference type="Proteomes" id="UP001634007">
    <property type="component" value="Unassembled WGS sequence"/>
</dbReference>
<keyword evidence="3" id="KW-1185">Reference proteome</keyword>
<feature type="compositionally biased region" description="Acidic residues" evidence="1">
    <location>
        <begin position="74"/>
        <end position="88"/>
    </location>
</feature>
<sequence>MKGKLEMELRPGPRVFPQPPPTPLPLSSPNMGVFYHEEEPPNLSKRCKCLSAVLKEAFSQCHTFDRQLSRSTPEEEYPMSDSGDEQEEVVSEIRSRAMEKLRRKANFTMDSFSFVFSPGMDELSFTHQQGADHDEDDKEEFVTVRSCFTCCSSAATASRDEFMTVRTNFSRCSSLNEMMIQEMRRRSIIQEFCHCQGWPFGLCRKLLLLPPLPKSPTESWSWRRGTRLRKMPYI</sequence>
<evidence type="ECO:0000313" key="2">
    <source>
        <dbReference type="EMBL" id="KAL3732828.1"/>
    </source>
</evidence>